<gene>
    <name evidence="2" type="ORF">GCM10010991_37250</name>
</gene>
<reference evidence="2 3" key="1">
    <citation type="journal article" date="2014" name="Int. J. Syst. Evol. Microbiol.">
        <title>Complete genome sequence of Corynebacterium casei LMG S-19264T (=DSM 44701T), isolated from a smear-ripened cheese.</title>
        <authorList>
            <consortium name="US DOE Joint Genome Institute (JGI-PGF)"/>
            <person name="Walter F."/>
            <person name="Albersmeier A."/>
            <person name="Kalinowski J."/>
            <person name="Ruckert C."/>
        </authorList>
    </citation>
    <scope>NUCLEOTIDE SEQUENCE [LARGE SCALE GENOMIC DNA]</scope>
    <source>
        <strain evidence="2 3">CGMCC 1.7029</strain>
    </source>
</reference>
<dbReference type="PANTHER" id="PTHR12526:SF630">
    <property type="entry name" value="GLYCOSYLTRANSFERASE"/>
    <property type="match status" value="1"/>
</dbReference>
<comment type="caution">
    <text evidence="2">The sequence shown here is derived from an EMBL/GenBank/DDBJ whole genome shotgun (WGS) entry which is preliminary data.</text>
</comment>
<dbReference type="Gene3D" id="3.40.50.2000">
    <property type="entry name" value="Glycogen Phosphorylase B"/>
    <property type="match status" value="2"/>
</dbReference>
<organism evidence="2 3">
    <name type="scientific">Gemmobacter aquaticus</name>
    <dbReference type="NCBI Taxonomy" id="490185"/>
    <lineage>
        <taxon>Bacteria</taxon>
        <taxon>Pseudomonadati</taxon>
        <taxon>Pseudomonadota</taxon>
        <taxon>Alphaproteobacteria</taxon>
        <taxon>Rhodobacterales</taxon>
        <taxon>Paracoccaceae</taxon>
        <taxon>Gemmobacter</taxon>
    </lineage>
</organism>
<dbReference type="EMBL" id="BMLP01000015">
    <property type="protein sequence ID" value="GGO39012.1"/>
    <property type="molecule type" value="Genomic_DNA"/>
</dbReference>
<dbReference type="Pfam" id="PF00534">
    <property type="entry name" value="Glycos_transf_1"/>
    <property type="match status" value="1"/>
</dbReference>
<dbReference type="OrthoDB" id="9807414at2"/>
<proteinExistence type="predicted"/>
<keyword evidence="3" id="KW-1185">Reference proteome</keyword>
<dbReference type="InterPro" id="IPR001296">
    <property type="entry name" value="Glyco_trans_1"/>
</dbReference>
<sequence length="543" mass="60660">MQDSTTVKPHIMERQAYLQKEVAEISAIYRRCFPGHALQLVVEEGDDPARTDPVVLDAGQAVQAQHLSSQYLGRIDLPGPHPDAPVIRAVLRIPRTPTKGEIANAEAPWRAPRVLRPLFRVAPGAYEYIRYTAERFRAGRIRRHNWKKLPFGKGSPILVPSVQPDAAARPAILIGFHWLEVGGAEKMAFDTVNWALAAGLRVFVVASVPSIQRLADRLPDHPDVTFIRLDRYLPPRLWPLYLERLAIEENIRLIHIHHCSHLYASLAHLRVSVPWIRVLDSTHIVEYVDGGYPRMSGVWSNYIDLHHVISGELVDFYRDRFHVPHRVKLGRMLTRHDGEVALPALNMTVGAKVLRVAFIGRYYYQKRPIVMARTLGALARWARRNGVELRATLVGEGPFRREVEQLVRSYGLGDAVEFLSASADVPGLLRKSDILLLPSNNEGLALVCYEAIEQGCIPISTDVGSQREIVPSGLLVPHDPGAAVRRSVAIVNRLWRDGTFLAEQGAAMQACYRRLAADPTAEEVLMPIYRAAATGAPALDDIL</sequence>
<feature type="domain" description="Glycosyl transferase family 1" evidence="1">
    <location>
        <begin position="356"/>
        <end position="473"/>
    </location>
</feature>
<evidence type="ECO:0000313" key="3">
    <source>
        <dbReference type="Proteomes" id="UP000598196"/>
    </source>
</evidence>
<dbReference type="Proteomes" id="UP000598196">
    <property type="component" value="Unassembled WGS sequence"/>
</dbReference>
<dbReference type="PANTHER" id="PTHR12526">
    <property type="entry name" value="GLYCOSYLTRANSFERASE"/>
    <property type="match status" value="1"/>
</dbReference>
<protein>
    <recommendedName>
        <fullName evidence="1">Glycosyl transferase family 1 domain-containing protein</fullName>
    </recommendedName>
</protein>
<evidence type="ECO:0000259" key="1">
    <source>
        <dbReference type="Pfam" id="PF00534"/>
    </source>
</evidence>
<name>A0A917YQP9_9RHOB</name>
<accession>A0A917YQP9</accession>
<evidence type="ECO:0000313" key="2">
    <source>
        <dbReference type="EMBL" id="GGO39012.1"/>
    </source>
</evidence>
<dbReference type="SUPFAM" id="SSF53756">
    <property type="entry name" value="UDP-Glycosyltransferase/glycogen phosphorylase"/>
    <property type="match status" value="1"/>
</dbReference>
<dbReference type="GO" id="GO:0016757">
    <property type="term" value="F:glycosyltransferase activity"/>
    <property type="evidence" value="ECO:0007669"/>
    <property type="project" value="InterPro"/>
</dbReference>
<dbReference type="RefSeq" id="WP_146284705.1">
    <property type="nucleotide sequence ID" value="NZ_BMLP01000015.1"/>
</dbReference>
<dbReference type="AlphaFoldDB" id="A0A917YQP9"/>